<evidence type="ECO:0000256" key="1">
    <source>
        <dbReference type="SAM" id="Phobius"/>
    </source>
</evidence>
<reference evidence="2 3" key="1">
    <citation type="journal article" date="2013" name="Curr. Biol.">
        <title>The Genome of the Foraminiferan Reticulomyxa filosa.</title>
        <authorList>
            <person name="Glockner G."/>
            <person name="Hulsmann N."/>
            <person name="Schleicher M."/>
            <person name="Noegel A.A."/>
            <person name="Eichinger L."/>
            <person name="Gallinger C."/>
            <person name="Pawlowski J."/>
            <person name="Sierra R."/>
            <person name="Euteneuer U."/>
            <person name="Pillet L."/>
            <person name="Moustafa A."/>
            <person name="Platzer M."/>
            <person name="Groth M."/>
            <person name="Szafranski K."/>
            <person name="Schliwa M."/>
        </authorList>
    </citation>
    <scope>NUCLEOTIDE SEQUENCE [LARGE SCALE GENOMIC DNA]</scope>
</reference>
<dbReference type="Gene3D" id="2.120.10.80">
    <property type="entry name" value="Kelch-type beta propeller"/>
    <property type="match status" value="1"/>
</dbReference>
<feature type="transmembrane region" description="Helical" evidence="1">
    <location>
        <begin position="159"/>
        <end position="181"/>
    </location>
</feature>
<comment type="caution">
    <text evidence="2">The sequence shown here is derived from an EMBL/GenBank/DDBJ whole genome shotgun (WGS) entry which is preliminary data.</text>
</comment>
<gene>
    <name evidence="2" type="ORF">RFI_25143</name>
</gene>
<dbReference type="EMBL" id="ASPP01021607">
    <property type="protein sequence ID" value="ETO12233.1"/>
    <property type="molecule type" value="Genomic_DNA"/>
</dbReference>
<keyword evidence="3" id="KW-1185">Reference proteome</keyword>
<dbReference type="OrthoDB" id="1022638at2759"/>
<dbReference type="InterPro" id="IPR015915">
    <property type="entry name" value="Kelch-typ_b-propeller"/>
</dbReference>
<dbReference type="Proteomes" id="UP000023152">
    <property type="component" value="Unassembled WGS sequence"/>
</dbReference>
<accession>X6MDY9</accession>
<dbReference type="AlphaFoldDB" id="X6MDY9"/>
<name>X6MDY9_RETFI</name>
<keyword evidence="1" id="KW-1133">Transmembrane helix</keyword>
<proteinExistence type="predicted"/>
<keyword evidence="1" id="KW-0812">Transmembrane</keyword>
<keyword evidence="1" id="KW-0472">Membrane</keyword>
<evidence type="ECO:0000313" key="3">
    <source>
        <dbReference type="Proteomes" id="UP000023152"/>
    </source>
</evidence>
<dbReference type="SUPFAM" id="SSF50965">
    <property type="entry name" value="Galactose oxidase, central domain"/>
    <property type="match status" value="1"/>
</dbReference>
<protein>
    <submittedName>
        <fullName evidence="2">Uncharacterized protein</fullName>
    </submittedName>
</protein>
<sequence length="356" mass="41739">MGNQNTTIFQDLKELPTPLSHSPCVSYKHEIIICGGWYKKACYSYHTIKNEYKFICEYPSDIKLHRHFVVKMVDSNNNNNKDINQITLLSFGGHENKHTLVMKYVSVWSNILDISNKSDELSNYNQWVPFTDNQNHPIITGRDDDNYEGMRAVIGGIKIICYLLLIFHGILASIFRCFVLNEEKNKQNYQMLLFCWKIGLSIEYDEDNNTFQFHKLVCKGIAPFHASAYVRINDSILFFGGFSYKYNKSIYLKSVHKYSIREDKWITFQNILPSPLYDSIAILSEEDNFIHIIGGEDDKGTTLSIHMKTKVRVWDTSQLSKDEIKFIIEYWIRALKIKLGWIDDFDHIIFKYSRIK</sequence>
<dbReference type="InterPro" id="IPR011043">
    <property type="entry name" value="Gal_Oxase/kelch_b-propeller"/>
</dbReference>
<evidence type="ECO:0000313" key="2">
    <source>
        <dbReference type="EMBL" id="ETO12233.1"/>
    </source>
</evidence>
<organism evidence="2 3">
    <name type="scientific">Reticulomyxa filosa</name>
    <dbReference type="NCBI Taxonomy" id="46433"/>
    <lineage>
        <taxon>Eukaryota</taxon>
        <taxon>Sar</taxon>
        <taxon>Rhizaria</taxon>
        <taxon>Retaria</taxon>
        <taxon>Foraminifera</taxon>
        <taxon>Monothalamids</taxon>
        <taxon>Reticulomyxidae</taxon>
        <taxon>Reticulomyxa</taxon>
    </lineage>
</organism>